<dbReference type="InterPro" id="IPR019499">
    <property type="entry name" value="Val-tRNA_synth_tRNA-bd"/>
</dbReference>
<dbReference type="Pfam" id="PF10458">
    <property type="entry name" value="Val_tRNA-synt_C"/>
    <property type="match status" value="1"/>
</dbReference>
<dbReference type="EC" id="6.1.1.9" evidence="8"/>
<dbReference type="SUPFAM" id="SSF46589">
    <property type="entry name" value="tRNA-binding arm"/>
    <property type="match status" value="1"/>
</dbReference>
<dbReference type="PROSITE" id="PS00178">
    <property type="entry name" value="AA_TRNA_LIGASE_I"/>
    <property type="match status" value="1"/>
</dbReference>
<feature type="domain" description="Valyl-tRNA synthetase tRNA-binding arm" evidence="11">
    <location>
        <begin position="821"/>
        <end position="885"/>
    </location>
</feature>
<evidence type="ECO:0000256" key="1">
    <source>
        <dbReference type="ARBA" id="ARBA00022490"/>
    </source>
</evidence>
<keyword evidence="3 8" id="KW-0547">Nucleotide-binding</keyword>
<sequence length="888" mass="101997">MLDKTYSPATLEDKFYDAWEKSGVMECGRKPEAQPFTLMMPPPNVTGRLHIGHALTFSLQDFLVRYYRMKGRDVLYQPGTDHAGIATQMMVERELQKEGKTRHDLGRAEFLKRVWQWKEESGNTIVTQLKKLGASPDWKRERFTLDEGLSHAVRKVFVDLYNQKLIYKDKRLVNWDAVLQTAVSDLEVENKDSKSNLWVIAYPLEDEKDKFIHVATTRPETLLGDVAVAVHPEDERYKNWIGKRVHLPLTNRLIPIVGDIHADPEKGTGAVKITPAHDFNDFEVGKRQGLPMINIMDSYARLNENVPEVYQGLDRESARKKVLEDLEEQGLLIEIQETQNTLPYSERSGVLIEPWLTDQWYVDAHTLAQPALKGVREGKTTFTPDFWDKTYFDWLENIQPWCISRQLWWGHQIPAWYGPDGHAFVAMNEEEAQNQAQIHYGKTLSLTQDEDVLDTWFSSGLWPFSTLGWPKETSEFKRYYPTDVLITGHDILFFWVARMMMMGLHFTGEVPFKKVCMHALVRDEKGQKMSKTKGNVVDPLEMIEQYGADAMRFSLATLAAPGRDLKFSKTFVEGARNFATKLWNAARYCEMNASTYQSDFVPSSVTLPLNQWIIKSVDDLGFKVGEAIETFRFNEASQSLYQYIWGTFCDWYLEFSKPYLQDESAPERAETQATIAWVLDRLLRMLHPFMPYVTEALWQHLHVTEDLLAGSSWPEEPVRFIQDVTPAFEDISWIIEVISEIRSLRAEMNISPAAKLLLKIYDAGPEVHRRARDFEALLLRLARLEHLEVFSEHAQNGDTKGAVQALVNDASLIIPLHGAINIEAEMARLQKEILKLDSEHQGLSGRLNNPSFIERAPEDVVNEAKGRLDEINLRKGKLNLALTRLSVS</sequence>
<dbReference type="InterPro" id="IPR033705">
    <property type="entry name" value="Anticodon_Ia_Val"/>
</dbReference>
<dbReference type="PANTHER" id="PTHR11946">
    <property type="entry name" value="VALYL-TRNA SYNTHETASES"/>
    <property type="match status" value="1"/>
</dbReference>
<evidence type="ECO:0000256" key="6">
    <source>
        <dbReference type="ARBA" id="ARBA00023146"/>
    </source>
</evidence>
<dbReference type="NCBIfam" id="NF004349">
    <property type="entry name" value="PRK05729.1"/>
    <property type="match status" value="1"/>
</dbReference>
<dbReference type="CDD" id="cd00817">
    <property type="entry name" value="ValRS_core"/>
    <property type="match status" value="1"/>
</dbReference>
<proteinExistence type="inferred from homology"/>
<comment type="function">
    <text evidence="8">Catalyzes the attachment of valine to tRNA(Val). As ValRS can inadvertently accommodate and process structurally similar amino acids such as threonine, to avoid such errors, it has a 'posttransfer' editing activity that hydrolyzes mischarged Thr-tRNA(Val) in a tRNA-dependent manner.</text>
</comment>
<dbReference type="Pfam" id="PF00133">
    <property type="entry name" value="tRNA-synt_1"/>
    <property type="match status" value="1"/>
</dbReference>
<dbReference type="SUPFAM" id="SSF52374">
    <property type="entry name" value="Nucleotidylyl transferase"/>
    <property type="match status" value="1"/>
</dbReference>
<keyword evidence="4 8" id="KW-0067">ATP-binding</keyword>
<dbReference type="InterPro" id="IPR001412">
    <property type="entry name" value="aa-tRNA-synth_I_CS"/>
</dbReference>
<comment type="catalytic activity">
    <reaction evidence="7 8">
        <text>tRNA(Val) + L-valine + ATP = L-valyl-tRNA(Val) + AMP + diphosphate</text>
        <dbReference type="Rhea" id="RHEA:10704"/>
        <dbReference type="Rhea" id="RHEA-COMP:9672"/>
        <dbReference type="Rhea" id="RHEA-COMP:9708"/>
        <dbReference type="ChEBI" id="CHEBI:30616"/>
        <dbReference type="ChEBI" id="CHEBI:33019"/>
        <dbReference type="ChEBI" id="CHEBI:57762"/>
        <dbReference type="ChEBI" id="CHEBI:78442"/>
        <dbReference type="ChEBI" id="CHEBI:78537"/>
        <dbReference type="ChEBI" id="CHEBI:456215"/>
        <dbReference type="EC" id="6.1.1.9"/>
    </reaction>
</comment>
<comment type="subunit">
    <text evidence="8">Monomer.</text>
</comment>
<keyword evidence="13" id="KW-1185">Reference proteome</keyword>
<dbReference type="SUPFAM" id="SSF50677">
    <property type="entry name" value="ValRS/IleRS/LeuRS editing domain"/>
    <property type="match status" value="1"/>
</dbReference>
<dbReference type="InterPro" id="IPR009080">
    <property type="entry name" value="tRNAsynth_Ia_anticodon-bd"/>
</dbReference>
<dbReference type="InterPro" id="IPR009008">
    <property type="entry name" value="Val/Leu/Ile-tRNA-synth_edit"/>
</dbReference>
<feature type="binding site" evidence="8">
    <location>
        <position position="531"/>
    </location>
    <ligand>
        <name>ATP</name>
        <dbReference type="ChEBI" id="CHEBI:30616"/>
    </ligand>
</feature>
<protein>
    <recommendedName>
        <fullName evidence="8">Valine--tRNA ligase</fullName>
        <ecNumber evidence="8">6.1.1.9</ecNumber>
    </recommendedName>
    <alternativeName>
        <fullName evidence="8">Valyl-tRNA synthetase</fullName>
        <shortName evidence="8">ValRS</shortName>
    </alternativeName>
</protein>
<feature type="short sequence motif" description="'HIGH' region" evidence="8">
    <location>
        <begin position="43"/>
        <end position="53"/>
    </location>
</feature>
<dbReference type="CDD" id="cd07962">
    <property type="entry name" value="Anticodon_Ia_Val"/>
    <property type="match status" value="1"/>
</dbReference>
<reference evidence="12 13" key="1">
    <citation type="journal article" date="2024" name="Environ. Microbiol.">
        <title>Novel evolutionary insights on the interactions of the Holosporales (Alphaproteobacteria) with eukaryotic hosts from comparative genomics.</title>
        <authorList>
            <person name="Giovannini M."/>
            <person name="Petroni G."/>
            <person name="Castelli M."/>
        </authorList>
    </citation>
    <scope>NUCLEOTIDE SEQUENCE [LARGE SCALE GENOMIC DNA]</scope>
    <source>
        <strain evidence="12 13">US_Bl 15I1</strain>
    </source>
</reference>
<evidence type="ECO:0000256" key="4">
    <source>
        <dbReference type="ARBA" id="ARBA00022840"/>
    </source>
</evidence>
<gene>
    <name evidence="8" type="primary">valS</name>
    <name evidence="12" type="ORF">Bealeia1_00526</name>
</gene>
<keyword evidence="8" id="KW-0175">Coiled coil</keyword>
<dbReference type="Gene3D" id="1.10.287.380">
    <property type="entry name" value="Valyl-tRNA synthetase, C-terminal domain"/>
    <property type="match status" value="1"/>
</dbReference>
<dbReference type="EMBL" id="CP133270">
    <property type="protein sequence ID" value="WVX66350.1"/>
    <property type="molecule type" value="Genomic_DNA"/>
</dbReference>
<comment type="similarity">
    <text evidence="8">Belongs to the class-I aminoacyl-tRNA synthetase family. ValS type 1 subfamily.</text>
</comment>
<organism evidence="12 13">
    <name type="scientific">Candidatus Bealeia paramacronuclearis</name>
    <dbReference type="NCBI Taxonomy" id="1921001"/>
    <lineage>
        <taxon>Bacteria</taxon>
        <taxon>Pseudomonadati</taxon>
        <taxon>Pseudomonadota</taxon>
        <taxon>Alphaproteobacteria</taxon>
        <taxon>Holosporales</taxon>
        <taxon>Holosporaceae</taxon>
        <taxon>Candidatus Bealeia</taxon>
    </lineage>
</organism>
<evidence type="ECO:0000256" key="8">
    <source>
        <dbReference type="HAMAP-Rule" id="MF_02004"/>
    </source>
</evidence>
<evidence type="ECO:0000313" key="13">
    <source>
        <dbReference type="Proteomes" id="UP001330434"/>
    </source>
</evidence>
<comment type="subcellular location">
    <subcellularLocation>
        <location evidence="8">Cytoplasm</location>
    </subcellularLocation>
</comment>
<dbReference type="InterPro" id="IPR014729">
    <property type="entry name" value="Rossmann-like_a/b/a_fold"/>
</dbReference>
<keyword evidence="2 8" id="KW-0436">Ligase</keyword>
<dbReference type="Gene3D" id="1.10.730.10">
    <property type="entry name" value="Isoleucyl-tRNA Synthetase, Domain 1"/>
    <property type="match status" value="1"/>
</dbReference>
<evidence type="ECO:0000259" key="11">
    <source>
        <dbReference type="Pfam" id="PF10458"/>
    </source>
</evidence>
<dbReference type="Proteomes" id="UP001330434">
    <property type="component" value="Chromosome"/>
</dbReference>
<comment type="domain">
    <text evidence="8">The C-terminal coiled-coil domain is crucial for aminoacylation activity.</text>
</comment>
<dbReference type="Gene3D" id="3.90.740.10">
    <property type="entry name" value="Valyl/Leucyl/Isoleucyl-tRNA synthetase, editing domain"/>
    <property type="match status" value="1"/>
</dbReference>
<evidence type="ECO:0000256" key="7">
    <source>
        <dbReference type="ARBA" id="ARBA00047552"/>
    </source>
</evidence>
<keyword evidence="5 8" id="KW-0648">Protein biosynthesis</keyword>
<accession>A0ABZ2C3K2</accession>
<keyword evidence="1 8" id="KW-0963">Cytoplasm</keyword>
<evidence type="ECO:0000256" key="3">
    <source>
        <dbReference type="ARBA" id="ARBA00022741"/>
    </source>
</evidence>
<evidence type="ECO:0000256" key="2">
    <source>
        <dbReference type="ARBA" id="ARBA00022598"/>
    </source>
</evidence>
<keyword evidence="6 8" id="KW-0030">Aminoacyl-tRNA synthetase</keyword>
<comment type="domain">
    <text evidence="8">ValRS has two distinct active sites: one for aminoacylation and one for editing. The misactivated threonine is translocated from the active site to the editing site.</text>
</comment>
<dbReference type="InterPro" id="IPR002303">
    <property type="entry name" value="Valyl-tRNA_ligase"/>
</dbReference>
<evidence type="ECO:0000259" key="10">
    <source>
        <dbReference type="Pfam" id="PF08264"/>
    </source>
</evidence>
<evidence type="ECO:0000256" key="5">
    <source>
        <dbReference type="ARBA" id="ARBA00022917"/>
    </source>
</evidence>
<evidence type="ECO:0000259" key="9">
    <source>
        <dbReference type="Pfam" id="PF00133"/>
    </source>
</evidence>
<dbReference type="SUPFAM" id="SSF47323">
    <property type="entry name" value="Anticodon-binding domain of a subclass of class I aminoacyl-tRNA synthetases"/>
    <property type="match status" value="1"/>
</dbReference>
<dbReference type="NCBIfam" id="TIGR00422">
    <property type="entry name" value="valS"/>
    <property type="match status" value="1"/>
</dbReference>
<dbReference type="Gene3D" id="3.40.50.620">
    <property type="entry name" value="HUPs"/>
    <property type="match status" value="2"/>
</dbReference>
<feature type="coiled-coil region" evidence="8">
    <location>
        <begin position="819"/>
        <end position="846"/>
    </location>
</feature>
<dbReference type="Pfam" id="PF08264">
    <property type="entry name" value="Anticodon_1"/>
    <property type="match status" value="1"/>
</dbReference>
<dbReference type="InterPro" id="IPR013155">
    <property type="entry name" value="M/V/L/I-tRNA-synth_anticd-bd"/>
</dbReference>
<dbReference type="InterPro" id="IPR002300">
    <property type="entry name" value="aa-tRNA-synth_Ia"/>
</dbReference>
<dbReference type="PANTHER" id="PTHR11946:SF93">
    <property type="entry name" value="VALINE--TRNA LIGASE, CHLOROPLASTIC_MITOCHONDRIAL 2"/>
    <property type="match status" value="1"/>
</dbReference>
<dbReference type="GO" id="GO:0016874">
    <property type="term" value="F:ligase activity"/>
    <property type="evidence" value="ECO:0007669"/>
    <property type="project" value="UniProtKB-KW"/>
</dbReference>
<feature type="short sequence motif" description="'KMSKS' region" evidence="8">
    <location>
        <begin position="528"/>
        <end position="532"/>
    </location>
</feature>
<feature type="domain" description="Aminoacyl-tRNA synthetase class Ia" evidence="9">
    <location>
        <begin position="15"/>
        <end position="568"/>
    </location>
</feature>
<feature type="domain" description="Methionyl/Valyl/Leucyl/Isoleucyl-tRNA synthetase anticodon-binding" evidence="10">
    <location>
        <begin position="610"/>
        <end position="756"/>
    </location>
</feature>
<dbReference type="InterPro" id="IPR010978">
    <property type="entry name" value="tRNA-bd_arm"/>
</dbReference>
<name>A0ABZ2C3K2_9PROT</name>
<dbReference type="RefSeq" id="WP_338453686.1">
    <property type="nucleotide sequence ID" value="NZ_CP133270.1"/>
</dbReference>
<dbReference type="PRINTS" id="PR00986">
    <property type="entry name" value="TRNASYNTHVAL"/>
</dbReference>
<dbReference type="InterPro" id="IPR037118">
    <property type="entry name" value="Val-tRNA_synth_C_sf"/>
</dbReference>
<evidence type="ECO:0000313" key="12">
    <source>
        <dbReference type="EMBL" id="WVX66350.1"/>
    </source>
</evidence>
<dbReference type="HAMAP" id="MF_02004">
    <property type="entry name" value="Val_tRNA_synth_type1"/>
    <property type="match status" value="1"/>
</dbReference>